<reference evidence="2 3" key="1">
    <citation type="submission" date="2017-08" db="EMBL/GenBank/DDBJ databases">
        <title>Complete genome sequence of Gluconacetobacter saccharivorans CV1 isolated from Fermented Vinegar.</title>
        <authorList>
            <person name="Kim S.-Y."/>
        </authorList>
    </citation>
    <scope>NUCLEOTIDE SEQUENCE [LARGE SCALE GENOMIC DNA]</scope>
    <source>
        <strain evidence="2 3">CV1</strain>
    </source>
</reference>
<gene>
    <name evidence="2" type="ORF">CD178_01472</name>
</gene>
<dbReference type="SUPFAM" id="SSF50630">
    <property type="entry name" value="Acid proteases"/>
    <property type="match status" value="1"/>
</dbReference>
<evidence type="ECO:0000313" key="2">
    <source>
        <dbReference type="EMBL" id="AXY22249.1"/>
    </source>
</evidence>
<dbReference type="OrthoDB" id="7281214at2"/>
<dbReference type="Proteomes" id="UP000264120">
    <property type="component" value="Chromosome"/>
</dbReference>
<keyword evidence="3" id="KW-1185">Reference proteome</keyword>
<evidence type="ECO:0000313" key="3">
    <source>
        <dbReference type="Proteomes" id="UP000264120"/>
    </source>
</evidence>
<name>A0A347WBK6_9PROT</name>
<evidence type="ECO:0000256" key="1">
    <source>
        <dbReference type="SAM" id="MobiDB-lite"/>
    </source>
</evidence>
<feature type="region of interest" description="Disordered" evidence="1">
    <location>
        <begin position="334"/>
        <end position="359"/>
    </location>
</feature>
<dbReference type="RefSeq" id="WP_118962785.1">
    <property type="nucleotide sequence ID" value="NZ_CP023036.1"/>
</dbReference>
<evidence type="ECO:0008006" key="4">
    <source>
        <dbReference type="Google" id="ProtNLM"/>
    </source>
</evidence>
<dbReference type="KEGG" id="ksc:CD178_01472"/>
<protein>
    <recommendedName>
        <fullName evidence="4">Aspartyl protease</fullName>
    </recommendedName>
</protein>
<dbReference type="Gene3D" id="2.40.70.10">
    <property type="entry name" value="Acid Proteases"/>
    <property type="match status" value="1"/>
</dbReference>
<dbReference type="Pfam" id="PF13975">
    <property type="entry name" value="gag-asp_proteas"/>
    <property type="match status" value="1"/>
</dbReference>
<accession>A0A347WBK6</accession>
<dbReference type="InterPro" id="IPR021109">
    <property type="entry name" value="Peptidase_aspartic_dom_sf"/>
</dbReference>
<organism evidence="2 3">
    <name type="scientific">Komagataeibacter saccharivorans</name>
    <dbReference type="NCBI Taxonomy" id="265959"/>
    <lineage>
        <taxon>Bacteria</taxon>
        <taxon>Pseudomonadati</taxon>
        <taxon>Pseudomonadota</taxon>
        <taxon>Alphaproteobacteria</taxon>
        <taxon>Acetobacterales</taxon>
        <taxon>Acetobacteraceae</taxon>
        <taxon>Komagataeibacter</taxon>
    </lineage>
</organism>
<dbReference type="EMBL" id="CP023036">
    <property type="protein sequence ID" value="AXY22249.1"/>
    <property type="molecule type" value="Genomic_DNA"/>
</dbReference>
<feature type="compositionally biased region" description="Low complexity" evidence="1">
    <location>
        <begin position="343"/>
        <end position="359"/>
    </location>
</feature>
<proteinExistence type="predicted"/>
<dbReference type="AlphaFoldDB" id="A0A347WBK6"/>
<sequence>MLAGMSVACAVPARATPHHPPAAAQAAPQPQPDYDGLPDACLTHVITVPLLTNSGSPIIPATFNGVNGLAYISITQGRVGVYARTPTDFPVQAPVDIQTIAGSGTTYTTVLHDLRISNGAAQDVPALLEGMRIPQIGNQDVLGVIGYDILSNYNVLLDFPARRMILFLTADTPDCAPGLDWLGAGSTSVIMLPDATGRLTGLLMQVGDRPVRMEIEPGADFSSLSRRTAREIGLTKTILHDDMNVRTNAGKILNGHRHHFDNITIGSWHDLPLDANIEKTSYNVLGMNFLRRRRILISFPQGMLFMTPQQNMPDDRGQATHGLLSTRTAVARMVDTPPPAPDSTPAAGAAPALPASPTQ</sequence>